<reference evidence="1 2" key="1">
    <citation type="submission" date="2009-05" db="EMBL/GenBank/DDBJ databases">
        <authorList>
            <person name="Setubal J.C."/>
            <person name="Boyle S."/>
            <person name="Crasta O.R."/>
            <person name="Gillespie J.J."/>
            <person name="Kenyon R.W."/>
            <person name="Lu J."/>
            <person name="Mane S."/>
            <person name="Nagrani S."/>
            <person name="Shallom J.M."/>
            <person name="Shallom S."/>
            <person name="Shukla M."/>
            <person name="Snyder E.E."/>
            <person name="Sobral B.W."/>
            <person name="Wattam A.R."/>
            <person name="Will R."/>
            <person name="Williams K."/>
            <person name="Yoo H."/>
            <person name="Munk C."/>
            <person name="Tapia R."/>
            <person name="Green L."/>
            <person name="Rogers Y."/>
            <person name="Detter J.C."/>
            <person name="Bruce D."/>
            <person name="Brettin T.S."/>
            <person name="Tsolis R."/>
        </authorList>
    </citation>
    <scope>NUCLEOTIDE SEQUENCE [LARGE SCALE GENOMIC DNA]</scope>
    <source>
        <strain evidence="1 2">LMG 3301</strain>
    </source>
</reference>
<proteinExistence type="predicted"/>
<name>C4WP47_9HYPH</name>
<dbReference type="AlphaFoldDB" id="C4WP47"/>
<accession>C4WP47</accession>
<dbReference type="InterPro" id="IPR010412">
    <property type="entry name" value="DUF1007"/>
</dbReference>
<dbReference type="InterPro" id="IPR016537">
    <property type="entry name" value="UCP008159_ABC"/>
</dbReference>
<evidence type="ECO:0000313" key="2">
    <source>
        <dbReference type="Proteomes" id="UP000004386"/>
    </source>
</evidence>
<sequence length="254" mass="28250">MLWIFQRRRTFAAFGHKRVLMEFSMVVSSLFKRGFIRPAAIALLAGCLPTVALAHPHVFAEARLELSISPDGTVQQLAHVWRFDDVFSSTVLMEFDKNGDLKLDKQELIDLGHVINGSIAEFKYFQTVLDNGKDVKMARPTDLAADFTDNRLLIIFTSKPEKPLKLAAGHKISFGVYDPTFYTAIDYMNDSDLIVKGLPAGCTSKVVRPDPDEALAQNQATLTDAFFNDPTGTDMSKIFATRLEIDCEPKGKTG</sequence>
<dbReference type="Proteomes" id="UP000004386">
    <property type="component" value="Unassembled WGS sequence"/>
</dbReference>
<evidence type="ECO:0008006" key="3">
    <source>
        <dbReference type="Google" id="ProtNLM"/>
    </source>
</evidence>
<dbReference type="EMBL" id="ACQA01000002">
    <property type="protein sequence ID" value="EEQ94111.1"/>
    <property type="molecule type" value="Genomic_DNA"/>
</dbReference>
<protein>
    <recommendedName>
        <fullName evidence="3">DUF1007 family protein</fullName>
    </recommendedName>
</protein>
<dbReference type="HOGENOM" id="CLU_088941_0_0_5"/>
<dbReference type="Pfam" id="PF06226">
    <property type="entry name" value="DUF1007"/>
    <property type="match status" value="1"/>
</dbReference>
<gene>
    <name evidence="1" type="ORF">OINT_2001326</name>
</gene>
<comment type="caution">
    <text evidence="1">The sequence shown here is derived from an EMBL/GenBank/DDBJ whole genome shotgun (WGS) entry which is preliminary data.</text>
</comment>
<evidence type="ECO:0000313" key="1">
    <source>
        <dbReference type="EMBL" id="EEQ94111.1"/>
    </source>
</evidence>
<organism evidence="1 2">
    <name type="scientific">Brucella intermedia LMG 3301</name>
    <dbReference type="NCBI Taxonomy" id="641118"/>
    <lineage>
        <taxon>Bacteria</taxon>
        <taxon>Pseudomonadati</taxon>
        <taxon>Pseudomonadota</taxon>
        <taxon>Alphaproteobacteria</taxon>
        <taxon>Hyphomicrobiales</taxon>
        <taxon>Brucellaceae</taxon>
        <taxon>Brucella/Ochrobactrum group</taxon>
        <taxon>Brucella</taxon>
    </lineage>
</organism>
<dbReference type="PIRSF" id="PIRSF008159">
    <property type="entry name" value="UCP008159_ABC"/>
    <property type="match status" value="1"/>
</dbReference>